<evidence type="ECO:0000256" key="1">
    <source>
        <dbReference type="ARBA" id="ARBA00006196"/>
    </source>
</evidence>
<evidence type="ECO:0000256" key="2">
    <source>
        <dbReference type="ARBA" id="ARBA00023157"/>
    </source>
</evidence>
<comment type="similarity">
    <text evidence="1">Belongs to the TRIAP1/MDM35 family.</text>
</comment>
<evidence type="ECO:0000313" key="4">
    <source>
        <dbReference type="Proteomes" id="UP000267821"/>
    </source>
</evidence>
<dbReference type="GO" id="GO:0005758">
    <property type="term" value="C:mitochondrial intermembrane space"/>
    <property type="evidence" value="ECO:0007669"/>
    <property type="project" value="TreeGrafter"/>
</dbReference>
<reference evidence="3 4" key="1">
    <citation type="journal article" date="2018" name="Nat. Ecol. Evol.">
        <title>Pezizomycetes genomes reveal the molecular basis of ectomycorrhizal truffle lifestyle.</title>
        <authorList>
            <person name="Murat C."/>
            <person name="Payen T."/>
            <person name="Noel B."/>
            <person name="Kuo A."/>
            <person name="Morin E."/>
            <person name="Chen J."/>
            <person name="Kohler A."/>
            <person name="Krizsan K."/>
            <person name="Balestrini R."/>
            <person name="Da Silva C."/>
            <person name="Montanini B."/>
            <person name="Hainaut M."/>
            <person name="Levati E."/>
            <person name="Barry K.W."/>
            <person name="Belfiori B."/>
            <person name="Cichocki N."/>
            <person name="Clum A."/>
            <person name="Dockter R.B."/>
            <person name="Fauchery L."/>
            <person name="Guy J."/>
            <person name="Iotti M."/>
            <person name="Le Tacon F."/>
            <person name="Lindquist E.A."/>
            <person name="Lipzen A."/>
            <person name="Malagnac F."/>
            <person name="Mello A."/>
            <person name="Molinier V."/>
            <person name="Miyauchi S."/>
            <person name="Poulain J."/>
            <person name="Riccioni C."/>
            <person name="Rubini A."/>
            <person name="Sitrit Y."/>
            <person name="Splivallo R."/>
            <person name="Traeger S."/>
            <person name="Wang M."/>
            <person name="Zifcakova L."/>
            <person name="Wipf D."/>
            <person name="Zambonelli A."/>
            <person name="Paolocci F."/>
            <person name="Nowrousian M."/>
            <person name="Ottonello S."/>
            <person name="Baldrian P."/>
            <person name="Spatafora J.W."/>
            <person name="Henrissat B."/>
            <person name="Nagy L.G."/>
            <person name="Aury J.M."/>
            <person name="Wincker P."/>
            <person name="Grigoriev I.V."/>
            <person name="Bonfante P."/>
            <person name="Martin F.M."/>
        </authorList>
    </citation>
    <scope>NUCLEOTIDE SEQUENCE [LARGE SCALE GENOMIC DNA]</scope>
    <source>
        <strain evidence="3 4">ATCC MYA-4762</strain>
    </source>
</reference>
<dbReference type="PROSITE" id="PS51808">
    <property type="entry name" value="CHCH"/>
    <property type="match status" value="1"/>
</dbReference>
<dbReference type="PANTHER" id="PTHR46403:SF1">
    <property type="entry name" value="TP53-REGULATED INHIBITOR OF APOPTOSIS 1"/>
    <property type="match status" value="1"/>
</dbReference>
<name>A0A3N4LA86_9PEZI</name>
<dbReference type="STRING" id="1051890.A0A3N4LA86"/>
<dbReference type="AlphaFoldDB" id="A0A3N4LA86"/>
<proteinExistence type="inferred from homology"/>
<dbReference type="GO" id="GO:0045332">
    <property type="term" value="P:phospholipid translocation"/>
    <property type="evidence" value="ECO:0007669"/>
    <property type="project" value="TreeGrafter"/>
</dbReference>
<accession>A0A3N4LA86</accession>
<dbReference type="Pfam" id="PF05254">
    <property type="entry name" value="UPF0203"/>
    <property type="match status" value="1"/>
</dbReference>
<organism evidence="3 4">
    <name type="scientific">Terfezia boudieri ATCC MYA-4762</name>
    <dbReference type="NCBI Taxonomy" id="1051890"/>
    <lineage>
        <taxon>Eukaryota</taxon>
        <taxon>Fungi</taxon>
        <taxon>Dikarya</taxon>
        <taxon>Ascomycota</taxon>
        <taxon>Pezizomycotina</taxon>
        <taxon>Pezizomycetes</taxon>
        <taxon>Pezizales</taxon>
        <taxon>Pezizaceae</taxon>
        <taxon>Terfezia</taxon>
    </lineage>
</organism>
<dbReference type="EMBL" id="ML121588">
    <property type="protein sequence ID" value="RPB19546.1"/>
    <property type="molecule type" value="Genomic_DNA"/>
</dbReference>
<keyword evidence="4" id="KW-1185">Reference proteome</keyword>
<dbReference type="InterPro" id="IPR007918">
    <property type="entry name" value="MDM35_apoptosis"/>
</dbReference>
<evidence type="ECO:0000313" key="3">
    <source>
        <dbReference type="EMBL" id="RPB19546.1"/>
    </source>
</evidence>
<keyword evidence="2" id="KW-1015">Disulfide bond</keyword>
<gene>
    <name evidence="3" type="ORF">L211DRAFT_830545</name>
</gene>
<sequence>MSSSLAPECSEVKERYDQCFIKWYSEKYLRGEAKTDDCKKLFDIYKECLSKAMKAKGIDTMLAEARKNSKDLDMDIGQSR</sequence>
<protein>
    <submittedName>
        <fullName evidence="3">Putative mitochondrial distribution and morphology protein</fullName>
    </submittedName>
</protein>
<dbReference type="OrthoDB" id="19091at2759"/>
<dbReference type="Proteomes" id="UP000267821">
    <property type="component" value="Unassembled WGS sequence"/>
</dbReference>
<dbReference type="PANTHER" id="PTHR46403">
    <property type="entry name" value="TP53-REGULATED INHIBITOR OF APOPTOSIS 1"/>
    <property type="match status" value="1"/>
</dbReference>
<dbReference type="InParanoid" id="A0A3N4LA86"/>
<dbReference type="GO" id="GO:0005829">
    <property type="term" value="C:cytosol"/>
    <property type="evidence" value="ECO:0007669"/>
    <property type="project" value="TreeGrafter"/>
</dbReference>
<dbReference type="FunCoup" id="A0A3N4LA86">
    <property type="interactions" value="173"/>
</dbReference>
<dbReference type="GO" id="GO:0005634">
    <property type="term" value="C:nucleus"/>
    <property type="evidence" value="ECO:0007669"/>
    <property type="project" value="TreeGrafter"/>
</dbReference>
<dbReference type="GO" id="GO:1990050">
    <property type="term" value="F:phosphatidic acid transfer activity"/>
    <property type="evidence" value="ECO:0007669"/>
    <property type="project" value="TreeGrafter"/>
</dbReference>